<keyword evidence="7" id="KW-0645">Protease</keyword>
<evidence type="ECO:0000256" key="4">
    <source>
        <dbReference type="ARBA" id="ARBA00023136"/>
    </source>
</evidence>
<dbReference type="Proteomes" id="UP001409585">
    <property type="component" value="Unassembled WGS sequence"/>
</dbReference>
<protein>
    <submittedName>
        <fullName evidence="7">Rhomboid family intramembrane serine protease</fullName>
    </submittedName>
</protein>
<keyword evidence="3 5" id="KW-1133">Transmembrane helix</keyword>
<dbReference type="EMBL" id="BAABLX010000075">
    <property type="protein sequence ID" value="GAA4957584.1"/>
    <property type="molecule type" value="Genomic_DNA"/>
</dbReference>
<evidence type="ECO:0000313" key="7">
    <source>
        <dbReference type="EMBL" id="GAA4957584.1"/>
    </source>
</evidence>
<dbReference type="GO" id="GO:0016020">
    <property type="term" value="C:membrane"/>
    <property type="evidence" value="ECO:0007669"/>
    <property type="project" value="UniProtKB-SubCell"/>
</dbReference>
<proteinExistence type="predicted"/>
<keyword evidence="8" id="KW-1185">Reference proteome</keyword>
<evidence type="ECO:0000313" key="8">
    <source>
        <dbReference type="Proteomes" id="UP001409585"/>
    </source>
</evidence>
<dbReference type="Pfam" id="PF01694">
    <property type="entry name" value="Rhomboid"/>
    <property type="match status" value="1"/>
</dbReference>
<comment type="caution">
    <text evidence="7">The sequence shown here is derived from an EMBL/GenBank/DDBJ whole genome shotgun (WGS) entry which is preliminary data.</text>
</comment>
<evidence type="ECO:0000256" key="1">
    <source>
        <dbReference type="ARBA" id="ARBA00004141"/>
    </source>
</evidence>
<dbReference type="AlphaFoldDB" id="A0AAV3U8F5"/>
<dbReference type="Gene3D" id="1.20.1540.10">
    <property type="entry name" value="Rhomboid-like"/>
    <property type="match status" value="1"/>
</dbReference>
<sequence>MLIAVHLLNMMSGGVLVAYGIFPRQLGTLPHIITAPAIHGDVSHLLNNLIGFLIFASLCLFNSVSQFVRASVFIIFLSGLLVWLLGRPAWHIGASGWVYGLWSFAIFRAWYHRSLTNCIAAMVALCFYGVMLYGILPAYPGVSFESHLFGAIAGVIAAALITQKGRRFKFL</sequence>
<keyword evidence="4 5" id="KW-0472">Membrane</keyword>
<feature type="transmembrane region" description="Helical" evidence="5">
    <location>
        <begin position="67"/>
        <end position="86"/>
    </location>
</feature>
<feature type="transmembrane region" description="Helical" evidence="5">
    <location>
        <begin position="118"/>
        <end position="136"/>
    </location>
</feature>
<feature type="transmembrane region" description="Helical" evidence="5">
    <location>
        <begin position="42"/>
        <end position="60"/>
    </location>
</feature>
<evidence type="ECO:0000256" key="3">
    <source>
        <dbReference type="ARBA" id="ARBA00022989"/>
    </source>
</evidence>
<feature type="domain" description="Peptidase S54 rhomboid" evidence="6">
    <location>
        <begin position="31"/>
        <end position="162"/>
    </location>
</feature>
<accession>A0AAV3U8F5</accession>
<reference evidence="8" key="1">
    <citation type="journal article" date="2019" name="Int. J. Syst. Evol. Microbiol.">
        <title>The Global Catalogue of Microorganisms (GCM) 10K type strain sequencing project: providing services to taxonomists for standard genome sequencing and annotation.</title>
        <authorList>
            <consortium name="The Broad Institute Genomics Platform"/>
            <consortium name="The Broad Institute Genome Sequencing Center for Infectious Disease"/>
            <person name="Wu L."/>
            <person name="Ma J."/>
        </authorList>
    </citation>
    <scope>NUCLEOTIDE SEQUENCE [LARGE SCALE GENOMIC DNA]</scope>
    <source>
        <strain evidence="8">JCM 19134</strain>
    </source>
</reference>
<dbReference type="GO" id="GO:0004252">
    <property type="term" value="F:serine-type endopeptidase activity"/>
    <property type="evidence" value="ECO:0007669"/>
    <property type="project" value="InterPro"/>
</dbReference>
<dbReference type="SUPFAM" id="SSF144091">
    <property type="entry name" value="Rhomboid-like"/>
    <property type="match status" value="1"/>
</dbReference>
<dbReference type="InterPro" id="IPR022764">
    <property type="entry name" value="Peptidase_S54_rhomboid_dom"/>
</dbReference>
<comment type="subcellular location">
    <subcellularLocation>
        <location evidence="1">Membrane</location>
        <topology evidence="1">Multi-pass membrane protein</topology>
    </subcellularLocation>
</comment>
<keyword evidence="2 5" id="KW-0812">Transmembrane</keyword>
<feature type="transmembrane region" description="Helical" evidence="5">
    <location>
        <begin position="7"/>
        <end position="22"/>
    </location>
</feature>
<evidence type="ECO:0000259" key="6">
    <source>
        <dbReference type="Pfam" id="PF01694"/>
    </source>
</evidence>
<evidence type="ECO:0000256" key="5">
    <source>
        <dbReference type="SAM" id="Phobius"/>
    </source>
</evidence>
<name>A0AAV3U8F5_9ALTE</name>
<gene>
    <name evidence="7" type="ORF">GCM10025791_42660</name>
</gene>
<keyword evidence="7" id="KW-0378">Hydrolase</keyword>
<evidence type="ECO:0000256" key="2">
    <source>
        <dbReference type="ARBA" id="ARBA00022692"/>
    </source>
</evidence>
<dbReference type="GO" id="GO:0006508">
    <property type="term" value="P:proteolysis"/>
    <property type="evidence" value="ECO:0007669"/>
    <property type="project" value="UniProtKB-KW"/>
</dbReference>
<organism evidence="7 8">
    <name type="scientific">Halioxenophilus aromaticivorans</name>
    <dbReference type="NCBI Taxonomy" id="1306992"/>
    <lineage>
        <taxon>Bacteria</taxon>
        <taxon>Pseudomonadati</taxon>
        <taxon>Pseudomonadota</taxon>
        <taxon>Gammaproteobacteria</taxon>
        <taxon>Alteromonadales</taxon>
        <taxon>Alteromonadaceae</taxon>
        <taxon>Halioxenophilus</taxon>
    </lineage>
</organism>
<feature type="transmembrane region" description="Helical" evidence="5">
    <location>
        <begin position="92"/>
        <end position="111"/>
    </location>
</feature>
<feature type="transmembrane region" description="Helical" evidence="5">
    <location>
        <begin position="142"/>
        <end position="161"/>
    </location>
</feature>
<dbReference type="InterPro" id="IPR035952">
    <property type="entry name" value="Rhomboid-like_sf"/>
</dbReference>